<dbReference type="PROSITE" id="PS50158">
    <property type="entry name" value="ZF_CCHC"/>
    <property type="match status" value="1"/>
</dbReference>
<dbReference type="Pfam" id="PF07727">
    <property type="entry name" value="RVT_2"/>
    <property type="match status" value="1"/>
</dbReference>
<dbReference type="SUPFAM" id="SSF53098">
    <property type="entry name" value="Ribonuclease H-like"/>
    <property type="match status" value="1"/>
</dbReference>
<dbReference type="InterPro" id="IPR013103">
    <property type="entry name" value="RVT_2"/>
</dbReference>
<dbReference type="Gene3D" id="3.30.420.10">
    <property type="entry name" value="Ribonuclease H-like superfamily/Ribonuclease H"/>
    <property type="match status" value="1"/>
</dbReference>
<proteinExistence type="predicted"/>
<dbReference type="CDD" id="cd09272">
    <property type="entry name" value="RNase_HI_RT_Ty1"/>
    <property type="match status" value="1"/>
</dbReference>
<evidence type="ECO:0000256" key="1">
    <source>
        <dbReference type="PROSITE-ProRule" id="PRU00047"/>
    </source>
</evidence>
<feature type="domain" description="CCHC-type" evidence="3">
    <location>
        <begin position="63"/>
        <end position="76"/>
    </location>
</feature>
<dbReference type="Proteomes" id="UP000233551">
    <property type="component" value="Unassembled WGS sequence"/>
</dbReference>
<gene>
    <name evidence="4" type="ORF">CRG98_033708</name>
</gene>
<evidence type="ECO:0000256" key="2">
    <source>
        <dbReference type="SAM" id="MobiDB-lite"/>
    </source>
</evidence>
<keyword evidence="5" id="KW-1185">Reference proteome</keyword>
<keyword evidence="1" id="KW-0862">Zinc</keyword>
<dbReference type="PANTHER" id="PTHR11439">
    <property type="entry name" value="GAG-POL-RELATED RETROTRANSPOSON"/>
    <property type="match status" value="1"/>
</dbReference>
<dbReference type="InterPro" id="IPR043502">
    <property type="entry name" value="DNA/RNA_pol_sf"/>
</dbReference>
<evidence type="ECO:0000259" key="3">
    <source>
        <dbReference type="PROSITE" id="PS50158"/>
    </source>
</evidence>
<protein>
    <recommendedName>
        <fullName evidence="3">CCHC-type domain-containing protein</fullName>
    </recommendedName>
</protein>
<dbReference type="InterPro" id="IPR012337">
    <property type="entry name" value="RNaseH-like_sf"/>
</dbReference>
<dbReference type="SUPFAM" id="SSF56672">
    <property type="entry name" value="DNA/RNA polymerases"/>
    <property type="match status" value="1"/>
</dbReference>
<dbReference type="InterPro" id="IPR001878">
    <property type="entry name" value="Znf_CCHC"/>
</dbReference>
<dbReference type="EMBL" id="PGOL01002685">
    <property type="protein sequence ID" value="PKI45909.1"/>
    <property type="molecule type" value="Genomic_DNA"/>
</dbReference>
<feature type="compositionally biased region" description="Basic and acidic residues" evidence="2">
    <location>
        <begin position="102"/>
        <end position="115"/>
    </location>
</feature>
<keyword evidence="1" id="KW-0479">Metal-binding</keyword>
<sequence length="626" mass="70732">MPNLNKVYKMVANEERQRIVTQNREGTSEVAFMAKGETGYGGGRQSLGEFRDFQQNMEGRSVCANCGKLGHSKNTCWALIGYPSWHSKAKTNVAKGPGQGPEQRRPLPKSCREGPHGLSGWKWPKSCRGGPHGLSQPYPTNNSRNCLICSPRTTWILTDLLDHTSRRMLGVGDLRGGVYYLRRTSCTNTPQQNGRVERKHRHILNVARALMFQASLPTRFWGECISTAVHLTNVTPTPLLGNKSPHEHKEIWTEIQKGRAWVEIEIPKSSRVSKIPDRFKDFIVHTARYETPSSALPTSLNSSGMSYPVEKFVDYSNISNHYKAFLAAIDSDKETTSYREAIRDRRWRIAMEEEIHALELNKTWTVKQLPPRKQPIGCIWIYKVKCQADGSIERHKARLVANGFTHVEGIDYHETFAPVAKLVTVRCLLTIAIAKEWQIHQMAVNNAFLHGDLDEEVYMELPPGFSTSKNDNVADYASCPLTRRSITGYFITLGRCPVSWKTKKQTTVSRSSAEAEYRAMAAAVSEIISLRNLLSSLGVQMATPTRLFCDNQAALHIAANPVFHERTKHIEIDCHFVRDYLKLGIVTTKHLPTRLQLADIFTKALGRDRFRFILSKLGIRDPHAPT</sequence>
<dbReference type="InterPro" id="IPR036397">
    <property type="entry name" value="RNaseH_sf"/>
</dbReference>
<dbReference type="GO" id="GO:0003676">
    <property type="term" value="F:nucleic acid binding"/>
    <property type="evidence" value="ECO:0007669"/>
    <property type="project" value="InterPro"/>
</dbReference>
<dbReference type="PANTHER" id="PTHR11439:SF462">
    <property type="match status" value="1"/>
</dbReference>
<comment type="caution">
    <text evidence="4">The sequence shown here is derived from an EMBL/GenBank/DDBJ whole genome shotgun (WGS) entry which is preliminary data.</text>
</comment>
<name>A0A2I0IPI6_PUNGR</name>
<evidence type="ECO:0000313" key="4">
    <source>
        <dbReference type="EMBL" id="PKI45909.1"/>
    </source>
</evidence>
<dbReference type="GO" id="GO:0008270">
    <property type="term" value="F:zinc ion binding"/>
    <property type="evidence" value="ECO:0007669"/>
    <property type="project" value="UniProtKB-KW"/>
</dbReference>
<dbReference type="STRING" id="22663.A0A2I0IPI6"/>
<reference evidence="4 5" key="1">
    <citation type="submission" date="2017-11" db="EMBL/GenBank/DDBJ databases">
        <title>De-novo sequencing of pomegranate (Punica granatum L.) genome.</title>
        <authorList>
            <person name="Akparov Z."/>
            <person name="Amiraslanov A."/>
            <person name="Hajiyeva S."/>
            <person name="Abbasov M."/>
            <person name="Kaur K."/>
            <person name="Hamwieh A."/>
            <person name="Solovyev V."/>
            <person name="Salamov A."/>
            <person name="Braich B."/>
            <person name="Kosarev P."/>
            <person name="Mahmoud A."/>
            <person name="Hajiyev E."/>
            <person name="Babayeva S."/>
            <person name="Izzatullayeva V."/>
            <person name="Mammadov A."/>
            <person name="Mammadov A."/>
            <person name="Sharifova S."/>
            <person name="Ojaghi J."/>
            <person name="Eynullazada K."/>
            <person name="Bayramov B."/>
            <person name="Abdulazimova A."/>
            <person name="Shahmuradov I."/>
        </authorList>
    </citation>
    <scope>NUCLEOTIDE SEQUENCE [LARGE SCALE GENOMIC DNA]</scope>
    <source>
        <strain evidence="5">cv. AG2017</strain>
        <tissue evidence="4">Leaf</tissue>
    </source>
</reference>
<feature type="region of interest" description="Disordered" evidence="2">
    <location>
        <begin position="90"/>
        <end position="116"/>
    </location>
</feature>
<organism evidence="4 5">
    <name type="scientific">Punica granatum</name>
    <name type="common">Pomegranate</name>
    <dbReference type="NCBI Taxonomy" id="22663"/>
    <lineage>
        <taxon>Eukaryota</taxon>
        <taxon>Viridiplantae</taxon>
        <taxon>Streptophyta</taxon>
        <taxon>Embryophyta</taxon>
        <taxon>Tracheophyta</taxon>
        <taxon>Spermatophyta</taxon>
        <taxon>Magnoliopsida</taxon>
        <taxon>eudicotyledons</taxon>
        <taxon>Gunneridae</taxon>
        <taxon>Pentapetalae</taxon>
        <taxon>rosids</taxon>
        <taxon>malvids</taxon>
        <taxon>Myrtales</taxon>
        <taxon>Lythraceae</taxon>
        <taxon>Punica</taxon>
    </lineage>
</organism>
<dbReference type="AlphaFoldDB" id="A0A2I0IPI6"/>
<accession>A0A2I0IPI6</accession>
<keyword evidence="1" id="KW-0863">Zinc-finger</keyword>
<evidence type="ECO:0000313" key="5">
    <source>
        <dbReference type="Proteomes" id="UP000233551"/>
    </source>
</evidence>